<dbReference type="Proteomes" id="UP000702209">
    <property type="component" value="Unassembled WGS sequence"/>
</dbReference>
<evidence type="ECO:0000256" key="2">
    <source>
        <dbReference type="SAM" id="Phobius"/>
    </source>
</evidence>
<protein>
    <submittedName>
        <fullName evidence="3">Uncharacterized protein</fullName>
    </submittedName>
</protein>
<keyword evidence="2" id="KW-0472">Membrane</keyword>
<gene>
    <name evidence="3" type="ORF">IU459_05705</name>
</gene>
<reference evidence="3 4" key="1">
    <citation type="submission" date="2020-10" db="EMBL/GenBank/DDBJ databases">
        <title>Identification of Nocardia species via Next-generation sequencing and recognition of intraspecies genetic diversity.</title>
        <authorList>
            <person name="Li P."/>
            <person name="Li P."/>
            <person name="Lu B."/>
        </authorList>
    </citation>
    <scope>NUCLEOTIDE SEQUENCE [LARGE SCALE GENOMIC DNA]</scope>
    <source>
        <strain evidence="3 4">BJ06-0157</strain>
    </source>
</reference>
<feature type="transmembrane region" description="Helical" evidence="2">
    <location>
        <begin position="56"/>
        <end position="75"/>
    </location>
</feature>
<sequence length="79" mass="8183">MAPGEGSSDEGGELSSGSSGGESPDASPNVRNRIDPSVDGVWLRHRPPGRSGMPRTSTVVMLVAFFAVLALYIVLGNGR</sequence>
<dbReference type="RefSeq" id="WP_195128393.1">
    <property type="nucleotide sequence ID" value="NZ_JADLQX010000003.1"/>
</dbReference>
<accession>A0ABS0CK92</accession>
<keyword evidence="2" id="KW-1133">Transmembrane helix</keyword>
<organism evidence="3 4">
    <name type="scientific">Nocardia amamiensis</name>
    <dbReference type="NCBI Taxonomy" id="404578"/>
    <lineage>
        <taxon>Bacteria</taxon>
        <taxon>Bacillati</taxon>
        <taxon>Actinomycetota</taxon>
        <taxon>Actinomycetes</taxon>
        <taxon>Mycobacteriales</taxon>
        <taxon>Nocardiaceae</taxon>
        <taxon>Nocardia</taxon>
    </lineage>
</organism>
<feature type="region of interest" description="Disordered" evidence="1">
    <location>
        <begin position="1"/>
        <end position="54"/>
    </location>
</feature>
<evidence type="ECO:0000256" key="1">
    <source>
        <dbReference type="SAM" id="MobiDB-lite"/>
    </source>
</evidence>
<dbReference type="EMBL" id="JADLQX010000003">
    <property type="protein sequence ID" value="MBF6297037.1"/>
    <property type="molecule type" value="Genomic_DNA"/>
</dbReference>
<name>A0ABS0CK92_9NOCA</name>
<evidence type="ECO:0000313" key="3">
    <source>
        <dbReference type="EMBL" id="MBF6297037.1"/>
    </source>
</evidence>
<keyword evidence="4" id="KW-1185">Reference proteome</keyword>
<proteinExistence type="predicted"/>
<feature type="compositionally biased region" description="Low complexity" evidence="1">
    <location>
        <begin position="13"/>
        <end position="23"/>
    </location>
</feature>
<keyword evidence="2" id="KW-0812">Transmembrane</keyword>
<evidence type="ECO:0000313" key="4">
    <source>
        <dbReference type="Proteomes" id="UP000702209"/>
    </source>
</evidence>
<comment type="caution">
    <text evidence="3">The sequence shown here is derived from an EMBL/GenBank/DDBJ whole genome shotgun (WGS) entry which is preliminary data.</text>
</comment>